<proteinExistence type="predicted"/>
<reference evidence="1" key="1">
    <citation type="journal article" date="2015" name="Nature">
        <title>Complex archaea that bridge the gap between prokaryotes and eukaryotes.</title>
        <authorList>
            <person name="Spang A."/>
            <person name="Saw J.H."/>
            <person name="Jorgensen S.L."/>
            <person name="Zaremba-Niedzwiedzka K."/>
            <person name="Martijn J."/>
            <person name="Lind A.E."/>
            <person name="van Eijk R."/>
            <person name="Schleper C."/>
            <person name="Guy L."/>
            <person name="Ettema T.J."/>
        </authorList>
    </citation>
    <scope>NUCLEOTIDE SEQUENCE</scope>
</reference>
<sequence length="86" mass="9834">MDKNSAPLRGEDIDKYDDGIIEVMRDVLLIGTKGIDGKVLLNNEYNIKGMKGNLFMREYPLYTVSYLKRRSDGLCDLLAVAKREYT</sequence>
<accession>A0A0F9RWD2</accession>
<dbReference type="AlphaFoldDB" id="A0A0F9RWD2"/>
<gene>
    <name evidence="1" type="ORF">LCGC14_0846690</name>
</gene>
<dbReference type="EMBL" id="LAZR01002503">
    <property type="protein sequence ID" value="KKN29216.1"/>
    <property type="molecule type" value="Genomic_DNA"/>
</dbReference>
<evidence type="ECO:0000313" key="1">
    <source>
        <dbReference type="EMBL" id="KKN29216.1"/>
    </source>
</evidence>
<name>A0A0F9RWD2_9ZZZZ</name>
<comment type="caution">
    <text evidence="1">The sequence shown here is derived from an EMBL/GenBank/DDBJ whole genome shotgun (WGS) entry which is preliminary data.</text>
</comment>
<organism evidence="1">
    <name type="scientific">marine sediment metagenome</name>
    <dbReference type="NCBI Taxonomy" id="412755"/>
    <lineage>
        <taxon>unclassified sequences</taxon>
        <taxon>metagenomes</taxon>
        <taxon>ecological metagenomes</taxon>
    </lineage>
</organism>
<protein>
    <submittedName>
        <fullName evidence="1">Uncharacterized protein</fullName>
    </submittedName>
</protein>